<dbReference type="InterPro" id="IPR027417">
    <property type="entry name" value="P-loop_NTPase"/>
</dbReference>
<keyword evidence="2" id="KW-1185">Reference proteome</keyword>
<organism evidence="1 2">
    <name type="scientific">Lentzea cavernae</name>
    <dbReference type="NCBI Taxonomy" id="2020703"/>
    <lineage>
        <taxon>Bacteria</taxon>
        <taxon>Bacillati</taxon>
        <taxon>Actinomycetota</taxon>
        <taxon>Actinomycetes</taxon>
        <taxon>Pseudonocardiales</taxon>
        <taxon>Pseudonocardiaceae</taxon>
        <taxon>Lentzea</taxon>
    </lineage>
</organism>
<evidence type="ECO:0008006" key="3">
    <source>
        <dbReference type="Google" id="ProtNLM"/>
    </source>
</evidence>
<sequence>MASRREGDQVASPYSTGGGGTVLEHRFGATLLANLLMGDPVPALGDDVVPVSVRFQASAFSPVDDLVVVGDTPDGGQRRLSIGVRRAPSFAASDAPTVGLLVSYLRVVTDHWDEVRAGRWRLGLAVVSPNPAVRQLGELGVIAHGQPDEEAFRAAVNQVGRSNYPARTRLKHLDELVAQATADEKVRTEASSGELTWRLLHVLRLRELRLEGTDESDRTVTVARLRSVVPDLSLARADALFDGLERLSRRYAPAAATVTGEMVRRDLSGTVVDRSPSFAKAWRVLDALSETAAAEVRFGFTRAGATMELPRPSAGEALVAAMGAAASRSSALVITGEPDAGKSALALRTAGRVRTQGAAVTLLNLRQMPATLVELEALLGARLAQVLGAAAVGTGRLLLVDGAESVLEGRGLLLSALARAAMSVGFGVVAVTRTDGFGAVRDLLERAAREAQRDCGSQADGKLVVEHEVARLTLGEISQVVEAFPQLQRWADDQRAMWLLGRPGLVDMLLRAGPEIAAPDGPVSEAGLFAVVWHHLVRRGGVTGPGAPSPEARDQALQGLARRELLPDADHKAPEAAALSSLRSDGLLAPLGATDAWQPADRFAGDLVRDMAIVRVLVTEGFEVLSRAQAPRWALRAARVACQARLLGGREITKSLRQLRAEFDQIAVDHGQRWSDVPWEAVLTLGEARQVLSQTWSQLQAERYAALRTVIRLAMQRHTTSGVGDPVVLGPLVEATFCGNRVGETAADDDGRIAHELGRSIRELVLVWLRGLVVADGGPVALRQQVRDRILAAEPDHWDEFAVEALSTLGPDLDDRVAAFLQDIAADGGARLDAVVERSWPSVAMARHQPDLLLVLAESYYIERYDAEQDEDDWAGPSLCAGSIRHHRGGASVLDRLASWSHGPFWYLLMARMVPTLAMINRMLDHAVRSRATDHDAVPLSMDELPGVELDLPGIGVRECVGDESVWAWYRGSSDGPYPCVSALLAVERLADQLVAIAGVPVEQVAQLLLHECNNLAMPGLVVGFLARHLEQEDRSLDPWLCSLEVWHLEVARTVGEGVLHVQGPDLADLVGRARRVDNLRDLAAELTIRAALAGDHTRLEELAAVGEELIRRADALLADSDGGEEAERFLTSVRGWAATFDPQNYHLEADESGNTFLQYAHPEDLAAHMRPEAEAFARASEAMRLQNTYARRSSDLGTRADTPPLDTLLSDIALARSFGNNLPDAGLDRLDPSAAVAAAAALAHVRTHVSVSAEDLRWATDILIRAAAAPPRDDYVASAVYPAGADRSAASGLPALLAAASPDTDLDRPGILAALEQCATSRFHETRIAFAQALHHVWSAPCDTDQWPGVCRHVAALEAVRAGLRDCRLGDGDPVTGIRGRLRLDGPYEQTLPAVETRRLYLITLIPPLIAVASASRSHCCVADQAGVLLDVVLDAYARATDRWARKRFQNRYSRQGARVIVELAVGGNTEPLTGYVRRFASNASALHGFMDDLAVLFTYDDDLRPCLPDVWHLAMDTALQAIGDATMLRASRYRGEDVLAGLLPAPRIEVSDIDIDATLTHARAGWLHPDSIADLVDRWIPLARHEPDALDALAKMARCASLDWQRGTGLLWAEQLADDTHHTLANRCWYLTDWLADIHSHEDMTPDQARRWRRMVDGLAAAGDRRAAKLQRIEE</sequence>
<name>A0ABQ3MG07_9PSEU</name>
<evidence type="ECO:0000313" key="2">
    <source>
        <dbReference type="Proteomes" id="UP000605568"/>
    </source>
</evidence>
<dbReference type="EMBL" id="BNAR01000005">
    <property type="protein sequence ID" value="GHH42076.1"/>
    <property type="molecule type" value="Genomic_DNA"/>
</dbReference>
<dbReference type="Proteomes" id="UP000605568">
    <property type="component" value="Unassembled WGS sequence"/>
</dbReference>
<dbReference type="RefSeq" id="WP_191299249.1">
    <property type="nucleotide sequence ID" value="NZ_BNAR01000005.1"/>
</dbReference>
<dbReference type="SUPFAM" id="SSF52540">
    <property type="entry name" value="P-loop containing nucleoside triphosphate hydrolases"/>
    <property type="match status" value="1"/>
</dbReference>
<protein>
    <recommendedName>
        <fullName evidence="3">AAA+ ATPase domain-containing protein</fullName>
    </recommendedName>
</protein>
<reference evidence="2" key="1">
    <citation type="journal article" date="2019" name="Int. J. Syst. Evol. Microbiol.">
        <title>The Global Catalogue of Microorganisms (GCM) 10K type strain sequencing project: providing services to taxonomists for standard genome sequencing and annotation.</title>
        <authorList>
            <consortium name="The Broad Institute Genomics Platform"/>
            <consortium name="The Broad Institute Genome Sequencing Center for Infectious Disease"/>
            <person name="Wu L."/>
            <person name="Ma J."/>
        </authorList>
    </citation>
    <scope>NUCLEOTIDE SEQUENCE [LARGE SCALE GENOMIC DNA]</scope>
    <source>
        <strain evidence="2">CGMCC 4.7367</strain>
    </source>
</reference>
<comment type="caution">
    <text evidence="1">The sequence shown here is derived from an EMBL/GenBank/DDBJ whole genome shotgun (WGS) entry which is preliminary data.</text>
</comment>
<proteinExistence type="predicted"/>
<gene>
    <name evidence="1" type="ORF">GCM10017774_37720</name>
</gene>
<accession>A0ABQ3MG07</accession>
<evidence type="ECO:0000313" key="1">
    <source>
        <dbReference type="EMBL" id="GHH42076.1"/>
    </source>
</evidence>